<evidence type="ECO:0000313" key="3">
    <source>
        <dbReference type="Proteomes" id="UP000243975"/>
    </source>
</evidence>
<evidence type="ECO:0000256" key="1">
    <source>
        <dbReference type="SAM" id="Phobius"/>
    </source>
</evidence>
<dbReference type="STRING" id="59895.A0A124SAI8"/>
<accession>A0A124SAI8</accession>
<sequence>MKLNLTTGMTPNLNVSAALLGFVCIWVILVLNKKTYEMARGANSPGTYKELLVGWMTGYSFLSRFAGLFVLIPLRKEANQGVCQVLFSQFLVGNLSVVFHWKRRMWICSIPYFRIGSLYEHVRVLSLFLFLNSHEKALSISGSKCP</sequence>
<keyword evidence="3" id="KW-1185">Reference proteome</keyword>
<dbReference type="InterPro" id="IPR045035">
    <property type="entry name" value="YSL-like"/>
</dbReference>
<organism evidence="2 3">
    <name type="scientific">Cynara cardunculus var. scolymus</name>
    <name type="common">Globe artichoke</name>
    <name type="synonym">Cynara scolymus</name>
    <dbReference type="NCBI Taxonomy" id="59895"/>
    <lineage>
        <taxon>Eukaryota</taxon>
        <taxon>Viridiplantae</taxon>
        <taxon>Streptophyta</taxon>
        <taxon>Embryophyta</taxon>
        <taxon>Tracheophyta</taxon>
        <taxon>Spermatophyta</taxon>
        <taxon>Magnoliopsida</taxon>
        <taxon>eudicotyledons</taxon>
        <taxon>Gunneridae</taxon>
        <taxon>Pentapetalae</taxon>
        <taxon>asterids</taxon>
        <taxon>campanulids</taxon>
        <taxon>Asterales</taxon>
        <taxon>Asteraceae</taxon>
        <taxon>Carduoideae</taxon>
        <taxon>Cardueae</taxon>
        <taxon>Carduinae</taxon>
        <taxon>Cynara</taxon>
    </lineage>
</organism>
<gene>
    <name evidence="2" type="ORF">Ccrd_025072</name>
</gene>
<comment type="caution">
    <text evidence="2">The sequence shown here is derived from an EMBL/GenBank/DDBJ whole genome shotgun (WGS) entry which is preliminary data.</text>
</comment>
<dbReference type="GO" id="GO:0048316">
    <property type="term" value="P:seed development"/>
    <property type="evidence" value="ECO:0007669"/>
    <property type="project" value="TreeGrafter"/>
</dbReference>
<feature type="transmembrane region" description="Helical" evidence="1">
    <location>
        <begin position="12"/>
        <end position="31"/>
    </location>
</feature>
<dbReference type="PANTHER" id="PTHR31645:SF11">
    <property type="entry name" value="METAL-NICOTIANAMINE TRANSPORTER YSL1"/>
    <property type="match status" value="1"/>
</dbReference>
<dbReference type="GO" id="GO:0005886">
    <property type="term" value="C:plasma membrane"/>
    <property type="evidence" value="ECO:0007669"/>
    <property type="project" value="TreeGrafter"/>
</dbReference>
<keyword evidence="1" id="KW-0472">Membrane</keyword>
<dbReference type="GO" id="GO:0051980">
    <property type="term" value="F:iron-nicotianamine transmembrane transporter activity"/>
    <property type="evidence" value="ECO:0007669"/>
    <property type="project" value="TreeGrafter"/>
</dbReference>
<dbReference type="GO" id="GO:0010039">
    <property type="term" value="P:response to iron ion"/>
    <property type="evidence" value="ECO:0007669"/>
    <property type="project" value="TreeGrafter"/>
</dbReference>
<name>A0A124SAI8_CYNCS</name>
<feature type="transmembrane region" description="Helical" evidence="1">
    <location>
        <begin position="52"/>
        <end position="72"/>
    </location>
</feature>
<dbReference type="EMBL" id="LEKV01005981">
    <property type="protein sequence ID" value="KVH87642.1"/>
    <property type="molecule type" value="Genomic_DNA"/>
</dbReference>
<proteinExistence type="predicted"/>
<keyword evidence="1" id="KW-0812">Transmembrane</keyword>
<dbReference type="AlphaFoldDB" id="A0A124SAI8"/>
<dbReference type="Proteomes" id="UP000243975">
    <property type="component" value="Unassembled WGS sequence"/>
</dbReference>
<dbReference type="PANTHER" id="PTHR31645">
    <property type="entry name" value="OLIGOPEPTIDE TRANSPORTER YGL114W-RELATED"/>
    <property type="match status" value="1"/>
</dbReference>
<keyword evidence="1" id="KW-1133">Transmembrane helix</keyword>
<reference evidence="2 3" key="1">
    <citation type="journal article" date="2016" name="Sci. Rep.">
        <title>The genome sequence of the outbreeding globe artichoke constructed de novo incorporating a phase-aware low-pass sequencing strategy of F1 progeny.</title>
        <authorList>
            <person name="Scaglione D."/>
            <person name="Reyes-Chin-Wo S."/>
            <person name="Acquadro A."/>
            <person name="Froenicke L."/>
            <person name="Portis E."/>
            <person name="Beitel C."/>
            <person name="Tirone M."/>
            <person name="Mauro R."/>
            <person name="Lo Monaco A."/>
            <person name="Mauromicale G."/>
            <person name="Faccioli P."/>
            <person name="Cattivelli L."/>
            <person name="Rieseberg L."/>
            <person name="Michelmore R."/>
            <person name="Lanteri S."/>
        </authorList>
    </citation>
    <scope>NUCLEOTIDE SEQUENCE [LARGE SCALE GENOMIC DNA]</scope>
    <source>
        <strain evidence="2">2C</strain>
    </source>
</reference>
<protein>
    <submittedName>
        <fullName evidence="2">Uncharacterized protein</fullName>
    </submittedName>
</protein>
<dbReference type="GO" id="GO:0035673">
    <property type="term" value="F:oligopeptide transmembrane transporter activity"/>
    <property type="evidence" value="ECO:0007669"/>
    <property type="project" value="InterPro"/>
</dbReference>
<dbReference type="Gramene" id="KVH87642">
    <property type="protein sequence ID" value="KVH87642"/>
    <property type="gene ID" value="Ccrd_025072"/>
</dbReference>
<evidence type="ECO:0000313" key="2">
    <source>
        <dbReference type="EMBL" id="KVH87642.1"/>
    </source>
</evidence>